<keyword evidence="1" id="KW-0472">Membrane</keyword>
<protein>
    <submittedName>
        <fullName evidence="2">Streptophobe family protein</fullName>
    </submittedName>
</protein>
<reference evidence="2 3" key="1">
    <citation type="submission" date="2024-06" db="EMBL/GenBank/DDBJ databases">
        <title>The Natural Products Discovery Center: Release of the First 8490 Sequenced Strains for Exploring Actinobacteria Biosynthetic Diversity.</title>
        <authorList>
            <person name="Kalkreuter E."/>
            <person name="Kautsar S.A."/>
            <person name="Yang D."/>
            <person name="Bader C.D."/>
            <person name="Teijaro C.N."/>
            <person name="Fluegel L."/>
            <person name="Davis C.M."/>
            <person name="Simpson J.R."/>
            <person name="Lauterbach L."/>
            <person name="Steele A.D."/>
            <person name="Gui C."/>
            <person name="Meng S."/>
            <person name="Li G."/>
            <person name="Viehrig K."/>
            <person name="Ye F."/>
            <person name="Su P."/>
            <person name="Kiefer A.F."/>
            <person name="Nichols A."/>
            <person name="Cepeda A.J."/>
            <person name="Yan W."/>
            <person name="Fan B."/>
            <person name="Jiang Y."/>
            <person name="Adhikari A."/>
            <person name="Zheng C.-J."/>
            <person name="Schuster L."/>
            <person name="Cowan T.M."/>
            <person name="Smanski M.J."/>
            <person name="Chevrette M.G."/>
            <person name="De Carvalho L.P.S."/>
            <person name="Shen B."/>
        </authorList>
    </citation>
    <scope>NUCLEOTIDE SEQUENCE [LARGE SCALE GENOMIC DNA]</scope>
    <source>
        <strain evidence="2 3">NPDC000837</strain>
    </source>
</reference>
<dbReference type="Proteomes" id="UP001445472">
    <property type="component" value="Unassembled WGS sequence"/>
</dbReference>
<sequence length="107" mass="11264">MPASPSLPSARHSGCGWPVRRICRPAVSSRSVAALTVCLLVRLHAHYGLSLLGIGDLGGDLAGEMALRPHLWQALGLSAVWGLVTGLIGGLLASRARRRGQPVPRSR</sequence>
<dbReference type="InterPro" id="IPR047724">
    <property type="entry name" value="Streptophobe"/>
</dbReference>
<dbReference type="NCBIfam" id="NF038391">
    <property type="entry name" value="streptophobe"/>
    <property type="match status" value="1"/>
</dbReference>
<gene>
    <name evidence="2" type="ORF">ABT276_00205</name>
</gene>
<keyword evidence="1" id="KW-1133">Transmembrane helix</keyword>
<comment type="caution">
    <text evidence="2">The sequence shown here is derived from an EMBL/GenBank/DDBJ whole genome shotgun (WGS) entry which is preliminary data.</text>
</comment>
<feature type="transmembrane region" description="Helical" evidence="1">
    <location>
        <begin position="74"/>
        <end position="93"/>
    </location>
</feature>
<accession>A0ABV1UNB9</accession>
<organism evidence="2 3">
    <name type="scientific">Streptomyces xantholiticus</name>
    <dbReference type="NCBI Taxonomy" id="68285"/>
    <lineage>
        <taxon>Bacteria</taxon>
        <taxon>Bacillati</taxon>
        <taxon>Actinomycetota</taxon>
        <taxon>Actinomycetes</taxon>
        <taxon>Kitasatosporales</taxon>
        <taxon>Streptomycetaceae</taxon>
        <taxon>Streptomyces</taxon>
    </lineage>
</organism>
<evidence type="ECO:0000313" key="2">
    <source>
        <dbReference type="EMBL" id="MER6611855.1"/>
    </source>
</evidence>
<keyword evidence="1" id="KW-0812">Transmembrane</keyword>
<evidence type="ECO:0000256" key="1">
    <source>
        <dbReference type="SAM" id="Phobius"/>
    </source>
</evidence>
<proteinExistence type="predicted"/>
<dbReference type="EMBL" id="JBEPBX010000001">
    <property type="protein sequence ID" value="MER6611855.1"/>
    <property type="molecule type" value="Genomic_DNA"/>
</dbReference>
<evidence type="ECO:0000313" key="3">
    <source>
        <dbReference type="Proteomes" id="UP001445472"/>
    </source>
</evidence>
<keyword evidence="3" id="KW-1185">Reference proteome</keyword>
<name>A0ABV1UNB9_9ACTN</name>